<evidence type="ECO:0008006" key="4">
    <source>
        <dbReference type="Google" id="ProtNLM"/>
    </source>
</evidence>
<dbReference type="AlphaFoldDB" id="A0A0A1ZPD4"/>
<dbReference type="EMBL" id="JNAJ01000017">
    <property type="protein sequence ID" value="KGF90401.1"/>
    <property type="molecule type" value="Genomic_DNA"/>
</dbReference>
<evidence type="ECO:0000313" key="3">
    <source>
        <dbReference type="Proteomes" id="UP000030491"/>
    </source>
</evidence>
<feature type="transmembrane region" description="Helical" evidence="1">
    <location>
        <begin position="20"/>
        <end position="36"/>
    </location>
</feature>
<keyword evidence="1" id="KW-0812">Transmembrane</keyword>
<comment type="caution">
    <text evidence="2">The sequence shown here is derived from an EMBL/GenBank/DDBJ whole genome shotgun (WGS) entry which is preliminary data.</text>
</comment>
<dbReference type="InterPro" id="IPR021995">
    <property type="entry name" value="DUF3593"/>
</dbReference>
<protein>
    <recommendedName>
        <fullName evidence="4">DUF3593 domain-containing protein</fullName>
    </recommendedName>
</protein>
<dbReference type="Pfam" id="PF12159">
    <property type="entry name" value="DUF3593"/>
    <property type="match status" value="1"/>
</dbReference>
<dbReference type="OrthoDB" id="463675at2"/>
<dbReference type="PANTHER" id="PTHR35473">
    <property type="entry name" value="1-ACYL-SN-GLYCEROL-3-PHOSPHATE ACYLTRANSFERASE"/>
    <property type="match status" value="1"/>
</dbReference>
<gene>
    <name evidence="2" type="ORF">EU93_1572</name>
</gene>
<dbReference type="RefSeq" id="WP_032514359.1">
    <property type="nucleotide sequence ID" value="NZ_JNAJ01000017.1"/>
</dbReference>
<feature type="transmembrane region" description="Helical" evidence="1">
    <location>
        <begin position="79"/>
        <end position="100"/>
    </location>
</feature>
<reference evidence="3" key="1">
    <citation type="journal article" date="2014" name="Sci. Data">
        <title>Genomes of diverse isolates of the marine cyanobacterium Prochlorococcus.</title>
        <authorList>
            <person name="Biller S."/>
            <person name="Berube P."/>
            <person name="Thompson J."/>
            <person name="Kelly L."/>
            <person name="Roggensack S."/>
            <person name="Awad L."/>
            <person name="Roache-Johnson K."/>
            <person name="Ding H."/>
            <person name="Giovannoni S.J."/>
            <person name="Moore L.R."/>
            <person name="Chisholm S.W."/>
        </authorList>
    </citation>
    <scope>NUCLEOTIDE SEQUENCE [LARGE SCALE GENOMIC DNA]</scope>
</reference>
<sequence length="111" mass="12656">MNDLFLNFIEKLGSIDNTALFAASIIPYAIFLFYLFKINSVNNFVKTGFSLTVLFVFITILLSIFALNYYDKTLVEVDFLHGLAESFLTISDFVILFGFIKMLNNLEVNNS</sequence>
<keyword evidence="1" id="KW-0472">Membrane</keyword>
<organism evidence="2 3">
    <name type="scientific">Prochlorococcus marinus str. MIT 9116</name>
    <dbReference type="NCBI Taxonomy" id="167544"/>
    <lineage>
        <taxon>Bacteria</taxon>
        <taxon>Bacillati</taxon>
        <taxon>Cyanobacteriota</taxon>
        <taxon>Cyanophyceae</taxon>
        <taxon>Synechococcales</taxon>
        <taxon>Prochlorococcaceae</taxon>
        <taxon>Prochlorococcus</taxon>
    </lineage>
</organism>
<accession>A0A0A1ZPD4</accession>
<keyword evidence="1" id="KW-1133">Transmembrane helix</keyword>
<name>A0A0A1ZPD4_PROMR</name>
<dbReference type="Proteomes" id="UP000030491">
    <property type="component" value="Unassembled WGS sequence"/>
</dbReference>
<evidence type="ECO:0000256" key="1">
    <source>
        <dbReference type="SAM" id="Phobius"/>
    </source>
</evidence>
<dbReference type="PANTHER" id="PTHR35473:SF3">
    <property type="entry name" value="1-ACYL-SN-GLYCEROL-3-PHOSPHATE ACYLTRANSFERASE"/>
    <property type="match status" value="1"/>
</dbReference>
<feature type="transmembrane region" description="Helical" evidence="1">
    <location>
        <begin position="48"/>
        <end position="67"/>
    </location>
</feature>
<evidence type="ECO:0000313" key="2">
    <source>
        <dbReference type="EMBL" id="KGF90401.1"/>
    </source>
</evidence>
<proteinExistence type="predicted"/>